<dbReference type="Gene3D" id="1.25.40.20">
    <property type="entry name" value="Ankyrin repeat-containing domain"/>
    <property type="match status" value="2"/>
</dbReference>
<dbReference type="InterPro" id="IPR036770">
    <property type="entry name" value="Ankyrin_rpt-contain_sf"/>
</dbReference>
<keyword evidence="7" id="KW-1185">Reference proteome</keyword>
<dbReference type="PANTHER" id="PTHR24198">
    <property type="entry name" value="ANKYRIN REPEAT AND PROTEIN KINASE DOMAIN-CONTAINING PROTEIN"/>
    <property type="match status" value="1"/>
</dbReference>
<feature type="signal peptide" evidence="5">
    <location>
        <begin position="1"/>
        <end position="15"/>
    </location>
</feature>
<feature type="region of interest" description="Disordered" evidence="4">
    <location>
        <begin position="13"/>
        <end position="79"/>
    </location>
</feature>
<gene>
    <name evidence="6" type="ORF">C7M84_006008</name>
</gene>
<evidence type="ECO:0000256" key="3">
    <source>
        <dbReference type="PROSITE-ProRule" id="PRU00023"/>
    </source>
</evidence>
<dbReference type="SUPFAM" id="SSF48403">
    <property type="entry name" value="Ankyrin repeat"/>
    <property type="match status" value="1"/>
</dbReference>
<dbReference type="EMBL" id="QCYY01001773">
    <property type="protein sequence ID" value="ROT75466.1"/>
    <property type="molecule type" value="Genomic_DNA"/>
</dbReference>
<organism evidence="6 7">
    <name type="scientific">Penaeus vannamei</name>
    <name type="common">Whiteleg shrimp</name>
    <name type="synonym">Litopenaeus vannamei</name>
    <dbReference type="NCBI Taxonomy" id="6689"/>
    <lineage>
        <taxon>Eukaryota</taxon>
        <taxon>Metazoa</taxon>
        <taxon>Ecdysozoa</taxon>
        <taxon>Arthropoda</taxon>
        <taxon>Crustacea</taxon>
        <taxon>Multicrustacea</taxon>
        <taxon>Malacostraca</taxon>
        <taxon>Eumalacostraca</taxon>
        <taxon>Eucarida</taxon>
        <taxon>Decapoda</taxon>
        <taxon>Dendrobranchiata</taxon>
        <taxon>Penaeoidea</taxon>
        <taxon>Penaeidae</taxon>
        <taxon>Penaeus</taxon>
    </lineage>
</organism>
<accession>A0A423TG92</accession>
<dbReference type="PANTHER" id="PTHR24198:SF165">
    <property type="entry name" value="ANKYRIN REPEAT-CONTAINING PROTEIN-RELATED"/>
    <property type="match status" value="1"/>
</dbReference>
<evidence type="ECO:0000256" key="5">
    <source>
        <dbReference type="SAM" id="SignalP"/>
    </source>
</evidence>
<comment type="caution">
    <text evidence="6">The sequence shown here is derived from an EMBL/GenBank/DDBJ whole genome shotgun (WGS) entry which is preliminary data.</text>
</comment>
<dbReference type="SMART" id="SM00248">
    <property type="entry name" value="ANK"/>
    <property type="match status" value="3"/>
</dbReference>
<dbReference type="OrthoDB" id="10251692at2759"/>
<dbReference type="InterPro" id="IPR002110">
    <property type="entry name" value="Ankyrin_rpt"/>
</dbReference>
<proteinExistence type="predicted"/>
<dbReference type="STRING" id="6689.A0A423TG92"/>
<reference evidence="6 7" key="2">
    <citation type="submission" date="2019-01" db="EMBL/GenBank/DDBJ databases">
        <title>The decoding of complex shrimp genome reveals the adaptation for benthos swimmer, frequently molting mechanism and breeding impact on genome.</title>
        <authorList>
            <person name="Sun Y."/>
            <person name="Gao Y."/>
            <person name="Yu Y."/>
        </authorList>
    </citation>
    <scope>NUCLEOTIDE SEQUENCE [LARGE SCALE GENOMIC DNA]</scope>
    <source>
        <tissue evidence="6">Muscle</tissue>
    </source>
</reference>
<protein>
    <submittedName>
        <fullName evidence="6">Ankyrin repeat family A protein 2</fullName>
    </submittedName>
</protein>
<keyword evidence="1" id="KW-0677">Repeat</keyword>
<keyword evidence="5" id="KW-0732">Signal</keyword>
<name>A0A423TG92_PENVA</name>
<feature type="repeat" description="ANK" evidence="3">
    <location>
        <begin position="163"/>
        <end position="195"/>
    </location>
</feature>
<dbReference type="Pfam" id="PF12796">
    <property type="entry name" value="Ank_2"/>
    <property type="match status" value="1"/>
</dbReference>
<evidence type="ECO:0000313" key="7">
    <source>
        <dbReference type="Proteomes" id="UP000283509"/>
    </source>
</evidence>
<dbReference type="Proteomes" id="UP000283509">
    <property type="component" value="Unassembled WGS sequence"/>
</dbReference>
<evidence type="ECO:0000313" key="6">
    <source>
        <dbReference type="EMBL" id="ROT75466.1"/>
    </source>
</evidence>
<feature type="chain" id="PRO_5019556671" evidence="5">
    <location>
        <begin position="16"/>
        <end position="293"/>
    </location>
</feature>
<feature type="repeat" description="ANK" evidence="3">
    <location>
        <begin position="196"/>
        <end position="228"/>
    </location>
</feature>
<evidence type="ECO:0000256" key="4">
    <source>
        <dbReference type="SAM" id="MobiDB-lite"/>
    </source>
</evidence>
<dbReference type="PROSITE" id="PS50088">
    <property type="entry name" value="ANK_REPEAT"/>
    <property type="match status" value="3"/>
</dbReference>
<feature type="repeat" description="ANK" evidence="3">
    <location>
        <begin position="229"/>
        <end position="261"/>
    </location>
</feature>
<dbReference type="Pfam" id="PF00023">
    <property type="entry name" value="Ank"/>
    <property type="match status" value="1"/>
</dbReference>
<keyword evidence="2 3" id="KW-0040">ANK repeat</keyword>
<reference evidence="6 7" key="1">
    <citation type="submission" date="2018-04" db="EMBL/GenBank/DDBJ databases">
        <authorList>
            <person name="Zhang X."/>
            <person name="Yuan J."/>
            <person name="Li F."/>
            <person name="Xiang J."/>
        </authorList>
    </citation>
    <scope>NUCLEOTIDE SEQUENCE [LARGE SCALE GENOMIC DNA]</scope>
    <source>
        <tissue evidence="6">Muscle</tissue>
    </source>
</reference>
<evidence type="ECO:0000256" key="2">
    <source>
        <dbReference type="ARBA" id="ARBA00023043"/>
    </source>
</evidence>
<dbReference type="AlphaFoldDB" id="A0A423TG92"/>
<sequence>MEIPVFLLILAGVATNPPTTPTLPRPEESSEDSPEESHDESSDLDPALAAKREEGVLGTEGASDQPEGEMSSSSEDDSHMIVKEEDIGDDMDLWESQPRRSAFSPYRPVTVLTNLQRGNIQTHTPQFNGIWKSYASQSHSSNLKPLILQPNFSDVDVDEVDGNGFSPIMWAASYGQLPTVRLLIQNRAKVDMEGEDGETALLLSSANGHHEIVKLLISCGANPNHVDHMGNTALMYAAHNDHSHCANELLEHGADLSTTNVAGITAFHIAVTRGSKQVQLIMERQLLKLVEPS</sequence>
<evidence type="ECO:0000256" key="1">
    <source>
        <dbReference type="ARBA" id="ARBA00022737"/>
    </source>
</evidence>
<dbReference type="PROSITE" id="PS50297">
    <property type="entry name" value="ANK_REP_REGION"/>
    <property type="match status" value="3"/>
</dbReference>